<dbReference type="PATRIC" id="fig|1423771.3.peg.709"/>
<gene>
    <name evidence="2" type="ORF">FC47_GL000702</name>
</gene>
<evidence type="ECO:0000259" key="1">
    <source>
        <dbReference type="Pfam" id="PF00350"/>
    </source>
</evidence>
<accession>A0A0R1P5Y8</accession>
<comment type="caution">
    <text evidence="2">The sequence shown here is derived from an EMBL/GenBank/DDBJ whole genome shotgun (WGS) entry which is preliminary data.</text>
</comment>
<dbReference type="RefSeq" id="WP_056968546.1">
    <property type="nucleotide sequence ID" value="NZ_AZEQ01000016.1"/>
</dbReference>
<dbReference type="Proteomes" id="UP000050901">
    <property type="component" value="Unassembled WGS sequence"/>
</dbReference>
<dbReference type="InterPro" id="IPR045063">
    <property type="entry name" value="Dynamin_N"/>
</dbReference>
<dbReference type="Gene3D" id="3.40.50.300">
    <property type="entry name" value="P-loop containing nucleotide triphosphate hydrolases"/>
    <property type="match status" value="1"/>
</dbReference>
<evidence type="ECO:0000313" key="3">
    <source>
        <dbReference type="Proteomes" id="UP000050901"/>
    </source>
</evidence>
<organism evidence="2 3">
    <name type="scientific">Limosilactobacillus mucosae DSM 13345</name>
    <dbReference type="NCBI Taxonomy" id="1423771"/>
    <lineage>
        <taxon>Bacteria</taxon>
        <taxon>Bacillati</taxon>
        <taxon>Bacillota</taxon>
        <taxon>Bacilli</taxon>
        <taxon>Lactobacillales</taxon>
        <taxon>Lactobacillaceae</taxon>
        <taxon>Limosilactobacillus</taxon>
    </lineage>
</organism>
<dbReference type="EMBL" id="AZEQ01000016">
    <property type="protein sequence ID" value="KRL24922.1"/>
    <property type="molecule type" value="Genomic_DNA"/>
</dbReference>
<dbReference type="Pfam" id="PF00350">
    <property type="entry name" value="Dynamin_N"/>
    <property type="match status" value="1"/>
</dbReference>
<sequence>MGILDDSNELLKNGFRKKRLNPYLNDPEQALNLIYQVLPSKKDKFRKFDIGQLNQMLEEQLPKCVRLLPIGHSMTLNEKMSDLSQRLMEGEILANKTLIGVGGQFSAGKSKFLNSLIKVSDTMRLPENQKSTTSIPTYVVGSDHDEISIVTQYNKIVVDGQAMQALTHEFFEKFEISLRRFIKYIVIKSNSFPGKWKQSLVFLDTPGYNRGEETSEQTDKELSLKKLRNVNSLIWLIDSGTGAVTSDDIEFLQQLPENIPLLVVFTRADSKTTRELQQIIKEAEKTLNQNGIHPKVITAYDSVRGVEYAGQHHIVDYFKAIEKKTLNSTGFKALNELNLLFDKIDNEFKQVALGLDEDRVNLKNIISNSNNIMGLESVVDLYVDNVRQLDTLKYDQRRYDNLKKKILKKIELLS</sequence>
<dbReference type="InterPro" id="IPR027417">
    <property type="entry name" value="P-loop_NTPase"/>
</dbReference>
<proteinExistence type="predicted"/>
<name>A0A0R1P5Y8_LIMMU</name>
<protein>
    <recommendedName>
        <fullName evidence="1">Dynamin N-terminal domain-containing protein</fullName>
    </recommendedName>
</protein>
<dbReference type="AlphaFoldDB" id="A0A0R1P5Y8"/>
<feature type="domain" description="Dynamin N-terminal" evidence="1">
    <location>
        <begin position="99"/>
        <end position="255"/>
    </location>
</feature>
<dbReference type="SUPFAM" id="SSF52540">
    <property type="entry name" value="P-loop containing nucleoside triphosphate hydrolases"/>
    <property type="match status" value="1"/>
</dbReference>
<reference evidence="2 3" key="1">
    <citation type="journal article" date="2015" name="Genome Announc.">
        <title>Expanding the biotechnology potential of lactobacilli through comparative genomics of 213 strains and associated genera.</title>
        <authorList>
            <person name="Sun Z."/>
            <person name="Harris H.M."/>
            <person name="McCann A."/>
            <person name="Guo C."/>
            <person name="Argimon S."/>
            <person name="Zhang W."/>
            <person name="Yang X."/>
            <person name="Jeffery I.B."/>
            <person name="Cooney J.C."/>
            <person name="Kagawa T.F."/>
            <person name="Liu W."/>
            <person name="Song Y."/>
            <person name="Salvetti E."/>
            <person name="Wrobel A."/>
            <person name="Rasinkangas P."/>
            <person name="Parkhill J."/>
            <person name="Rea M.C."/>
            <person name="O'Sullivan O."/>
            <person name="Ritari J."/>
            <person name="Douillard F.P."/>
            <person name="Paul Ross R."/>
            <person name="Yang R."/>
            <person name="Briner A.E."/>
            <person name="Felis G.E."/>
            <person name="de Vos W.M."/>
            <person name="Barrangou R."/>
            <person name="Klaenhammer T.R."/>
            <person name="Caufield P.W."/>
            <person name="Cui Y."/>
            <person name="Zhang H."/>
            <person name="O'Toole P.W."/>
        </authorList>
    </citation>
    <scope>NUCLEOTIDE SEQUENCE [LARGE SCALE GENOMIC DNA]</scope>
    <source>
        <strain evidence="2 3">DSM 13345</strain>
    </source>
</reference>
<evidence type="ECO:0000313" key="2">
    <source>
        <dbReference type="EMBL" id="KRL24922.1"/>
    </source>
</evidence>